<keyword evidence="2" id="KW-0472">Membrane</keyword>
<feature type="transmembrane region" description="Helical" evidence="2">
    <location>
        <begin position="90"/>
        <end position="108"/>
    </location>
</feature>
<keyword evidence="2" id="KW-0812">Transmembrane</keyword>
<organism evidence="3 4">
    <name type="scientific">Ignelater luminosus</name>
    <name type="common">Cucubano</name>
    <name type="synonym">Pyrophorus luminosus</name>
    <dbReference type="NCBI Taxonomy" id="2038154"/>
    <lineage>
        <taxon>Eukaryota</taxon>
        <taxon>Metazoa</taxon>
        <taxon>Ecdysozoa</taxon>
        <taxon>Arthropoda</taxon>
        <taxon>Hexapoda</taxon>
        <taxon>Insecta</taxon>
        <taxon>Pterygota</taxon>
        <taxon>Neoptera</taxon>
        <taxon>Endopterygota</taxon>
        <taxon>Coleoptera</taxon>
        <taxon>Polyphaga</taxon>
        <taxon>Elateriformia</taxon>
        <taxon>Elateroidea</taxon>
        <taxon>Elateridae</taxon>
        <taxon>Agrypninae</taxon>
        <taxon>Pyrophorini</taxon>
        <taxon>Ignelater</taxon>
    </lineage>
</organism>
<evidence type="ECO:0000256" key="2">
    <source>
        <dbReference type="SAM" id="Phobius"/>
    </source>
</evidence>
<gene>
    <name evidence="3" type="ORF">ILUMI_12425</name>
</gene>
<proteinExistence type="predicted"/>
<evidence type="ECO:0000256" key="1">
    <source>
        <dbReference type="SAM" id="MobiDB-lite"/>
    </source>
</evidence>
<evidence type="ECO:0000313" key="3">
    <source>
        <dbReference type="EMBL" id="KAF2893731.1"/>
    </source>
</evidence>
<protein>
    <submittedName>
        <fullName evidence="3">Uncharacterized protein</fullName>
    </submittedName>
</protein>
<keyword evidence="2" id="KW-1133">Transmembrane helix</keyword>
<dbReference type="AlphaFoldDB" id="A0A8K0GCB1"/>
<dbReference type="EMBL" id="VTPC01007696">
    <property type="protein sequence ID" value="KAF2893731.1"/>
    <property type="molecule type" value="Genomic_DNA"/>
</dbReference>
<feature type="non-terminal residue" evidence="3">
    <location>
        <position position="1"/>
    </location>
</feature>
<reference evidence="3" key="1">
    <citation type="submission" date="2019-08" db="EMBL/GenBank/DDBJ databases">
        <title>The genome of the North American firefly Photinus pyralis.</title>
        <authorList>
            <consortium name="Photinus pyralis genome working group"/>
            <person name="Fallon T.R."/>
            <person name="Sander Lower S.E."/>
            <person name="Weng J.-K."/>
        </authorList>
    </citation>
    <scope>NUCLEOTIDE SEQUENCE</scope>
    <source>
        <strain evidence="3">TRF0915ILg1</strain>
        <tissue evidence="3">Whole body</tissue>
    </source>
</reference>
<feature type="compositionally biased region" description="Polar residues" evidence="1">
    <location>
        <begin position="150"/>
        <end position="167"/>
    </location>
</feature>
<evidence type="ECO:0000313" key="4">
    <source>
        <dbReference type="Proteomes" id="UP000801492"/>
    </source>
</evidence>
<comment type="caution">
    <text evidence="3">The sequence shown here is derived from an EMBL/GenBank/DDBJ whole genome shotgun (WGS) entry which is preliminary data.</text>
</comment>
<keyword evidence="4" id="KW-1185">Reference proteome</keyword>
<feature type="region of interest" description="Disordered" evidence="1">
    <location>
        <begin position="150"/>
        <end position="174"/>
    </location>
</feature>
<dbReference type="Proteomes" id="UP000801492">
    <property type="component" value="Unassembled WGS sequence"/>
</dbReference>
<accession>A0A8K0GCB1</accession>
<name>A0A8K0GCB1_IGNLU</name>
<sequence length="192" mass="22228">VKPLDKNLLHVSEPERPEQNLLTYEIKLLDYHWKLDELGDPMSLKVRSKLTNQLIKVHVRTHSMGEFKGPQCPVSKHSPLISFLYNHRQTLAILISMLVIFAITFYGYSRYINPVISVNIHPNRSLLNMGHSPQRNAFSPQNVCTSMQYLQQQRASNSPTNRNSSFNREPVYGDPSSFYSTSAELRRNRRIM</sequence>
<dbReference type="OrthoDB" id="361283at2759"/>